<dbReference type="KEGG" id="sur:STAUR_5387"/>
<dbReference type="HOGENOM" id="CLU_2720429_0_0_7"/>
<dbReference type="Proteomes" id="UP000001351">
    <property type="component" value="Chromosome"/>
</dbReference>
<accession>E3FPG3</accession>
<dbReference type="EMBL" id="CP002271">
    <property type="protein sequence ID" value="ADO73158.1"/>
    <property type="molecule type" value="Genomic_DNA"/>
</dbReference>
<protein>
    <recommendedName>
        <fullName evidence="3">Lipoprotein</fullName>
    </recommendedName>
</protein>
<organism evidence="1 2">
    <name type="scientific">Stigmatella aurantiaca (strain DW4/3-1)</name>
    <dbReference type="NCBI Taxonomy" id="378806"/>
    <lineage>
        <taxon>Bacteria</taxon>
        <taxon>Pseudomonadati</taxon>
        <taxon>Myxococcota</taxon>
        <taxon>Myxococcia</taxon>
        <taxon>Myxococcales</taxon>
        <taxon>Cystobacterineae</taxon>
        <taxon>Archangiaceae</taxon>
        <taxon>Stigmatella</taxon>
    </lineage>
</organism>
<sequence>MRWLLSALVVSSMAMTGCPSEFGKDGRVNKAIHKDTQDLVIRRCSNERIEEVCGRGKGDSDECRKCREGGVP</sequence>
<keyword evidence="2" id="KW-1185">Reference proteome</keyword>
<reference evidence="1 2" key="1">
    <citation type="journal article" date="2011" name="Mol. Biol. Evol.">
        <title>Comparative genomic analysis of fruiting body formation in Myxococcales.</title>
        <authorList>
            <person name="Huntley S."/>
            <person name="Hamann N."/>
            <person name="Wegener-Feldbrugge S."/>
            <person name="Treuner-Lange A."/>
            <person name="Kube M."/>
            <person name="Reinhardt R."/>
            <person name="Klages S."/>
            <person name="Muller R."/>
            <person name="Ronning C.M."/>
            <person name="Nierman W.C."/>
            <person name="Sogaard-Andersen L."/>
        </authorList>
    </citation>
    <scope>NUCLEOTIDE SEQUENCE [LARGE SCALE GENOMIC DNA]</scope>
    <source>
        <strain evidence="1 2">DW4/3-1</strain>
    </source>
</reference>
<dbReference type="AlphaFoldDB" id="E3FPG3"/>
<dbReference type="STRING" id="378806.STAUR_5387"/>
<dbReference type="PROSITE" id="PS51257">
    <property type="entry name" value="PROKAR_LIPOPROTEIN"/>
    <property type="match status" value="1"/>
</dbReference>
<evidence type="ECO:0008006" key="3">
    <source>
        <dbReference type="Google" id="ProtNLM"/>
    </source>
</evidence>
<proteinExistence type="predicted"/>
<evidence type="ECO:0000313" key="2">
    <source>
        <dbReference type="Proteomes" id="UP000001351"/>
    </source>
</evidence>
<gene>
    <name evidence="1" type="ordered locus">STAUR_5387</name>
</gene>
<evidence type="ECO:0000313" key="1">
    <source>
        <dbReference type="EMBL" id="ADO73158.1"/>
    </source>
</evidence>
<dbReference type="OrthoDB" id="9912080at2"/>
<name>E3FPG3_STIAD</name>